<evidence type="ECO:0008006" key="3">
    <source>
        <dbReference type="Google" id="ProtNLM"/>
    </source>
</evidence>
<proteinExistence type="predicted"/>
<reference evidence="2" key="1">
    <citation type="journal article" date="2021" name="Int. J. Syst. Evol. Microbiol.">
        <title>Actinocatenispora comari sp. nov., an endophytic actinomycete isolated from aerial parts of Comarum salesowianum.</title>
        <authorList>
            <person name="Oyunbileg N."/>
            <person name="Iizaka Y."/>
            <person name="Hamada M."/>
            <person name="Davaapurev B.O."/>
            <person name="Fukumoto A."/>
            <person name="Tsetseg B."/>
            <person name="Kato F."/>
            <person name="Tamura T."/>
            <person name="Batkhuu J."/>
            <person name="Anzai Y."/>
        </authorList>
    </citation>
    <scope>NUCLEOTIDE SEQUENCE [LARGE SCALE GENOMIC DNA]</scope>
    <source>
        <strain evidence="2">NUM-2625</strain>
    </source>
</reference>
<keyword evidence="2" id="KW-1185">Reference proteome</keyword>
<evidence type="ECO:0000313" key="1">
    <source>
        <dbReference type="EMBL" id="GIL27954.1"/>
    </source>
</evidence>
<organism evidence="1 2">
    <name type="scientific">Actinocatenispora comari</name>
    <dbReference type="NCBI Taxonomy" id="2807577"/>
    <lineage>
        <taxon>Bacteria</taxon>
        <taxon>Bacillati</taxon>
        <taxon>Actinomycetota</taxon>
        <taxon>Actinomycetes</taxon>
        <taxon>Micromonosporales</taxon>
        <taxon>Micromonosporaceae</taxon>
        <taxon>Actinocatenispora</taxon>
    </lineage>
</organism>
<dbReference type="AlphaFoldDB" id="A0A8J4ENR2"/>
<sequence>MSDNPSGSLWVSPEGVNRVGNAYQQQIALYESHLHRLESLRERYRSAWGDDSMGQQFQEQFDPLIDTLRDMITGVIGTLEFTAKGLRTGGESYQRADEDASTGSRKLNVEFGQALSLTEPSEPVEDGETEPAQRAARVELMPLRRTLVRSTRAPDGESRPGQRTRLRYGVCIPERPALRLESGVLLAREAPRSLLPQRVALRPAEHDVVVSHSVEGTTTAPETFRRVIKPIPGEPRD</sequence>
<comment type="caution">
    <text evidence="1">The sequence shown here is derived from an EMBL/GenBank/DDBJ whole genome shotgun (WGS) entry which is preliminary data.</text>
</comment>
<dbReference type="Gene3D" id="1.10.287.1060">
    <property type="entry name" value="ESAT-6-like"/>
    <property type="match status" value="1"/>
</dbReference>
<name>A0A8J4ENR2_9ACTN</name>
<protein>
    <recommendedName>
        <fullName evidence="3">WXG100 family type VII secretion target</fullName>
    </recommendedName>
</protein>
<accession>A0A8J4ENR2</accession>
<gene>
    <name evidence="1" type="ORF">NUM_32080</name>
</gene>
<evidence type="ECO:0000313" key="2">
    <source>
        <dbReference type="Proteomes" id="UP000614996"/>
    </source>
</evidence>
<dbReference type="EMBL" id="BOPO01000054">
    <property type="protein sequence ID" value="GIL27954.1"/>
    <property type="molecule type" value="Genomic_DNA"/>
</dbReference>
<dbReference type="RefSeq" id="WP_207125693.1">
    <property type="nucleotide sequence ID" value="NZ_BOPO01000054.1"/>
</dbReference>
<dbReference type="Proteomes" id="UP000614996">
    <property type="component" value="Unassembled WGS sequence"/>
</dbReference>